<reference evidence="1 2" key="1">
    <citation type="submission" date="2016-10" db="EMBL/GenBank/DDBJ databases">
        <title>Genome sequence of the basidiomycete white-rot fungus Trametes pubescens.</title>
        <authorList>
            <person name="Makela M.R."/>
            <person name="Granchi Z."/>
            <person name="Peng M."/>
            <person name="De Vries R.P."/>
            <person name="Grigoriev I."/>
            <person name="Riley R."/>
            <person name="Hilden K."/>
        </authorList>
    </citation>
    <scope>NUCLEOTIDE SEQUENCE [LARGE SCALE GENOMIC DNA]</scope>
    <source>
        <strain evidence="1 2">FBCC735</strain>
    </source>
</reference>
<keyword evidence="2" id="KW-1185">Reference proteome</keyword>
<name>A0A1M2VEF1_TRAPU</name>
<protein>
    <recommendedName>
        <fullName evidence="3">Jacalin-type lectin domain-containing protein</fullName>
    </recommendedName>
</protein>
<evidence type="ECO:0008006" key="3">
    <source>
        <dbReference type="Google" id="ProtNLM"/>
    </source>
</evidence>
<accession>A0A1M2VEF1</accession>
<sequence>MAGKDPLDVAHPIQRIAVSHGWIVRPAPLRSAAQDTNQLALTHQVDGIAVTYQLERGEATTIGHGSQFANASIVELNANEVLVGVFGRAGHHDFYKREMVVDIGFVIFDAAEETTRIVGPFGNGDASNHGKPFYCSDALAFGGFAVNTNNHIWKSESEDT</sequence>
<dbReference type="OrthoDB" id="3353688at2759"/>
<evidence type="ECO:0000313" key="2">
    <source>
        <dbReference type="Proteomes" id="UP000184267"/>
    </source>
</evidence>
<dbReference type="AlphaFoldDB" id="A0A1M2VEF1"/>
<dbReference type="OMA" id="IGHGSQF"/>
<evidence type="ECO:0000313" key="1">
    <source>
        <dbReference type="EMBL" id="OJT05926.1"/>
    </source>
</evidence>
<dbReference type="Proteomes" id="UP000184267">
    <property type="component" value="Unassembled WGS sequence"/>
</dbReference>
<dbReference type="Gene3D" id="2.100.10.30">
    <property type="entry name" value="Jacalin-like lectin domain"/>
    <property type="match status" value="1"/>
</dbReference>
<gene>
    <name evidence="1" type="ORF">TRAPUB_3216</name>
</gene>
<organism evidence="1 2">
    <name type="scientific">Trametes pubescens</name>
    <name type="common">White-rot fungus</name>
    <dbReference type="NCBI Taxonomy" id="154538"/>
    <lineage>
        <taxon>Eukaryota</taxon>
        <taxon>Fungi</taxon>
        <taxon>Dikarya</taxon>
        <taxon>Basidiomycota</taxon>
        <taxon>Agaricomycotina</taxon>
        <taxon>Agaricomycetes</taxon>
        <taxon>Polyporales</taxon>
        <taxon>Polyporaceae</taxon>
        <taxon>Trametes</taxon>
    </lineage>
</organism>
<dbReference type="InterPro" id="IPR036404">
    <property type="entry name" value="Jacalin-like_lectin_dom_sf"/>
</dbReference>
<proteinExistence type="predicted"/>
<dbReference type="EMBL" id="MNAD01001365">
    <property type="protein sequence ID" value="OJT05926.1"/>
    <property type="molecule type" value="Genomic_DNA"/>
</dbReference>
<comment type="caution">
    <text evidence="1">The sequence shown here is derived from an EMBL/GenBank/DDBJ whole genome shotgun (WGS) entry which is preliminary data.</text>
</comment>